<accession>A0AAE0PKA2</accession>
<evidence type="ECO:0000313" key="3">
    <source>
        <dbReference type="Proteomes" id="UP001281003"/>
    </source>
</evidence>
<keyword evidence="3" id="KW-1185">Reference proteome</keyword>
<name>A0AAE0PKA2_SORBR</name>
<dbReference type="Proteomes" id="UP001281003">
    <property type="component" value="Unassembled WGS sequence"/>
</dbReference>
<organism evidence="2 3">
    <name type="scientific">Sordaria brevicollis</name>
    <dbReference type="NCBI Taxonomy" id="83679"/>
    <lineage>
        <taxon>Eukaryota</taxon>
        <taxon>Fungi</taxon>
        <taxon>Dikarya</taxon>
        <taxon>Ascomycota</taxon>
        <taxon>Pezizomycotina</taxon>
        <taxon>Sordariomycetes</taxon>
        <taxon>Sordariomycetidae</taxon>
        <taxon>Sordariales</taxon>
        <taxon>Sordariaceae</taxon>
        <taxon>Sordaria</taxon>
    </lineage>
</organism>
<dbReference type="PANTHER" id="PTHR33112">
    <property type="entry name" value="DOMAIN PROTEIN, PUTATIVE-RELATED"/>
    <property type="match status" value="1"/>
</dbReference>
<feature type="domain" description="Heterokaryon incompatibility" evidence="1">
    <location>
        <begin position="271"/>
        <end position="418"/>
    </location>
</feature>
<proteinExistence type="predicted"/>
<comment type="caution">
    <text evidence="2">The sequence shown here is derived from an EMBL/GenBank/DDBJ whole genome shotgun (WGS) entry which is preliminary data.</text>
</comment>
<reference evidence="2" key="1">
    <citation type="journal article" date="2023" name="Mol. Phylogenet. Evol.">
        <title>Genome-scale phylogeny and comparative genomics of the fungal order Sordariales.</title>
        <authorList>
            <person name="Hensen N."/>
            <person name="Bonometti L."/>
            <person name="Westerberg I."/>
            <person name="Brannstrom I.O."/>
            <person name="Guillou S."/>
            <person name="Cros-Aarteil S."/>
            <person name="Calhoun S."/>
            <person name="Haridas S."/>
            <person name="Kuo A."/>
            <person name="Mondo S."/>
            <person name="Pangilinan J."/>
            <person name="Riley R."/>
            <person name="LaButti K."/>
            <person name="Andreopoulos B."/>
            <person name="Lipzen A."/>
            <person name="Chen C."/>
            <person name="Yan M."/>
            <person name="Daum C."/>
            <person name="Ng V."/>
            <person name="Clum A."/>
            <person name="Steindorff A."/>
            <person name="Ohm R.A."/>
            <person name="Martin F."/>
            <person name="Silar P."/>
            <person name="Natvig D.O."/>
            <person name="Lalanne C."/>
            <person name="Gautier V."/>
            <person name="Ament-Velasquez S.L."/>
            <person name="Kruys A."/>
            <person name="Hutchinson M.I."/>
            <person name="Powell A.J."/>
            <person name="Barry K."/>
            <person name="Miller A.N."/>
            <person name="Grigoriev I.V."/>
            <person name="Debuchy R."/>
            <person name="Gladieux P."/>
            <person name="Hiltunen Thoren M."/>
            <person name="Johannesson H."/>
        </authorList>
    </citation>
    <scope>NUCLEOTIDE SEQUENCE</scope>
    <source>
        <strain evidence="2">FGSC 1904</strain>
    </source>
</reference>
<evidence type="ECO:0000259" key="1">
    <source>
        <dbReference type="Pfam" id="PF06985"/>
    </source>
</evidence>
<dbReference type="AlphaFoldDB" id="A0AAE0PKA2"/>
<dbReference type="EMBL" id="JAUTDP010000002">
    <property type="protein sequence ID" value="KAK3401578.1"/>
    <property type="molecule type" value="Genomic_DNA"/>
</dbReference>
<dbReference type="Pfam" id="PF06985">
    <property type="entry name" value="HET"/>
    <property type="match status" value="1"/>
</dbReference>
<gene>
    <name evidence="2" type="ORF">B0T20DRAFT_430606</name>
</gene>
<reference evidence="2" key="2">
    <citation type="submission" date="2023-07" db="EMBL/GenBank/DDBJ databases">
        <authorList>
            <consortium name="Lawrence Berkeley National Laboratory"/>
            <person name="Haridas S."/>
            <person name="Hensen N."/>
            <person name="Bonometti L."/>
            <person name="Westerberg I."/>
            <person name="Brannstrom I.O."/>
            <person name="Guillou S."/>
            <person name="Cros-Aarteil S."/>
            <person name="Calhoun S."/>
            <person name="Kuo A."/>
            <person name="Mondo S."/>
            <person name="Pangilinan J."/>
            <person name="Riley R."/>
            <person name="LaButti K."/>
            <person name="Andreopoulos B."/>
            <person name="Lipzen A."/>
            <person name="Chen C."/>
            <person name="Yanf M."/>
            <person name="Daum C."/>
            <person name="Ng V."/>
            <person name="Clum A."/>
            <person name="Steindorff A."/>
            <person name="Ohm R."/>
            <person name="Martin F."/>
            <person name="Silar P."/>
            <person name="Natvig D."/>
            <person name="Lalanne C."/>
            <person name="Gautier V."/>
            <person name="Ament-velasquez S.L."/>
            <person name="Kruys A."/>
            <person name="Hutchinson M.I."/>
            <person name="Powell A.J."/>
            <person name="Barry K."/>
            <person name="Miller A.N."/>
            <person name="Grigoriev I.V."/>
            <person name="Debuchy R."/>
            <person name="Gladieux P."/>
            <person name="Thoren M.H."/>
            <person name="Johannesson H."/>
        </authorList>
    </citation>
    <scope>NUCLEOTIDE SEQUENCE</scope>
    <source>
        <strain evidence="2">FGSC 1904</strain>
    </source>
</reference>
<sequence length="806" mass="91493">MERLRPFKNLLCCCFGVSSHDGNKQDGHADHHDENDNDDNDAVTAVFDNGIPNLCSTCRAIDFKSLFTSHYCPVEKGYDGTSIVTHPKECRCEYELEPRTGPMTVHRRGFRVLPGKPESDASSACSFCHFLYQCQARLNLIPSDQDSWYCAIKSTHSLGRIPIQMDGGVGGGRELEKWGISQPILRVVDSGGKTLVRGRHAGGGLRGRKLDPKRADYKLIGEWLELCRSTHANCKELDTGRIRGLQAIDCTTSSIVPFPPEDTAADQKVPYVTLSYLWGPGAATQGPIVRPNTGDGGSTSRLALPDEIPLVIRDAIRVVEQLGYRYLWVDRYCIPQDDAAAKHSQIMNMGRIYSGSVVTIVAAAGEVPEYGLPGVSSRARTSQLGLDINDELSLVLYEAPKDHILKSKWNTRGWTYQEGLLPKRRLIFTDAMVYFQCQEMHVDEVMSLPIPGPGEDFDEVRVLSFANLSSFNDLGMVFPRTTDWSDPSTAWDRIGEYGTRELGWESDALNAISGVMGMYALQVEGSAFKSFYGFPILPVRSWKRYGNHDESDIRGCSFRTWFEDPSDPDTAASEAQEIDEMNLTCSLVYSLAWRYWWGDDREFEPANFEKARRSIFGSWLWAGWRTRKYEPSYMTLFDTSLRIRVQYSSDLLLDWEDDNNKILDLSYKGEMPESLNIKGVVLDVELNWARRQMEHGRREWKLGWVLSSPFNWNKDLFESPRWLFEEDGRSGEGSGTGFLFLVLGCYYWDGMPYQGITGMILRPVLKMLDGQPHAFYERLYCDEFELSLENWPEMGRLTRETEVRLI</sequence>
<dbReference type="InterPro" id="IPR010730">
    <property type="entry name" value="HET"/>
</dbReference>
<dbReference type="PANTHER" id="PTHR33112:SF1">
    <property type="entry name" value="HETEROKARYON INCOMPATIBILITY DOMAIN-CONTAINING PROTEIN"/>
    <property type="match status" value="1"/>
</dbReference>
<evidence type="ECO:0000313" key="2">
    <source>
        <dbReference type="EMBL" id="KAK3401578.1"/>
    </source>
</evidence>
<protein>
    <submittedName>
        <fullName evidence="2">Heterokaryon incompatibility protein-domain-containing protein</fullName>
    </submittedName>
</protein>